<dbReference type="AlphaFoldDB" id="A0A0H5R6Z5"/>
<organism evidence="3">
    <name type="scientific">Spongospora subterranea</name>
    <dbReference type="NCBI Taxonomy" id="70186"/>
    <lineage>
        <taxon>Eukaryota</taxon>
        <taxon>Sar</taxon>
        <taxon>Rhizaria</taxon>
        <taxon>Endomyxa</taxon>
        <taxon>Phytomyxea</taxon>
        <taxon>Plasmodiophorida</taxon>
        <taxon>Plasmodiophoridae</taxon>
        <taxon>Spongospora</taxon>
    </lineage>
</organism>
<feature type="compositionally biased region" description="Gly residues" evidence="1">
    <location>
        <begin position="361"/>
        <end position="373"/>
    </location>
</feature>
<evidence type="ECO:0000313" key="3">
    <source>
        <dbReference type="EMBL" id="CRZ09883.1"/>
    </source>
</evidence>
<protein>
    <recommendedName>
        <fullName evidence="2">Zn(2)-C6 fungal-type domain-containing protein</fullName>
    </recommendedName>
</protein>
<dbReference type="PANTHER" id="PTHR31986">
    <property type="entry name" value="REGULATOR OF DRUG SENSITIVITY 2"/>
    <property type="match status" value="1"/>
</dbReference>
<evidence type="ECO:0000256" key="1">
    <source>
        <dbReference type="SAM" id="MobiDB-lite"/>
    </source>
</evidence>
<feature type="domain" description="Zn(2)-C6 fungal-type" evidence="2">
    <location>
        <begin position="181"/>
        <end position="212"/>
    </location>
</feature>
<dbReference type="GO" id="GO:0008270">
    <property type="term" value="F:zinc ion binding"/>
    <property type="evidence" value="ECO:0007669"/>
    <property type="project" value="InterPro"/>
</dbReference>
<dbReference type="GO" id="GO:0000981">
    <property type="term" value="F:DNA-binding transcription factor activity, RNA polymerase II-specific"/>
    <property type="evidence" value="ECO:0007669"/>
    <property type="project" value="InterPro"/>
</dbReference>
<dbReference type="CDD" id="cd00067">
    <property type="entry name" value="GAL4"/>
    <property type="match status" value="1"/>
</dbReference>
<feature type="region of interest" description="Disordered" evidence="1">
    <location>
        <begin position="142"/>
        <end position="174"/>
    </location>
</feature>
<dbReference type="PROSITE" id="PS50048">
    <property type="entry name" value="ZN2_CY6_FUNGAL_2"/>
    <property type="match status" value="1"/>
</dbReference>
<proteinExistence type="predicted"/>
<dbReference type="InterPro" id="IPR001138">
    <property type="entry name" value="Zn2Cys6_DnaBD"/>
</dbReference>
<sequence>MSTSKSMPCFPQFSTFPNLTVIAGFRCSKKHNRLVVIIHISNNNDGLWRGRSPGMSVAIYTPVCHIHISPTLRGRTGLYPLVSGTRYTARVPLLWPAFPDSAVPLRVFKYSCAVMSPDCNSGAGLSLMADLAVSGSRSHRRIPPPALIRAPNPDQPDASAAEPQLDSGTGDTETGRRVTIACNECVRAKMRCSNERPCERCVRRCCEHLCVDRPSRISIIAPTPAVVIQAAAVRSKRGASVISRKQCGPCIGASLLCDTGRPCQRCVKRGDLDSCVDPPHDREQSGNGSETDSDEFEMLEEIVGGRITKFAAVSEVASLPPPKSIPKHKGGLFTFPTYANRSSRPRSASAGEPISSNTTVGGAGVAGGSGGSTGVLARISPTKNKSAQQRPQNQSFMPFTEKQSSGNGSRNRLMRGKPPFMVRSPLQFPIKLTGHCRFAYRDFSPDALSSLLLSPARFQHFMSMSLDVLTSEECLAMRLEMIVAAVKDAGPLAGELLALCSKPALLKPFKTRCITLLLDAATSHEPCLTIDDDDILRIAFWESPCAVIRLAMDYSWGDYTEVSLSMNTEAQRLLGYPSHSELDQLQQDFAKAKTNPHSIPFFWRLFSQRSLLVLGMAQIERDFRALTQLRVDLELVANNGQHIPARTYWKYRLRPDGLVGDIMIAVKRIV</sequence>
<dbReference type="InterPro" id="IPR053045">
    <property type="entry name" value="Zinc_cluster_trans_reg"/>
</dbReference>
<feature type="compositionally biased region" description="Low complexity" evidence="1">
    <location>
        <begin position="339"/>
        <end position="350"/>
    </location>
</feature>
<dbReference type="EMBL" id="HACM01009441">
    <property type="protein sequence ID" value="CRZ09883.1"/>
    <property type="molecule type" value="Transcribed_RNA"/>
</dbReference>
<evidence type="ECO:0000259" key="2">
    <source>
        <dbReference type="PROSITE" id="PS50048"/>
    </source>
</evidence>
<accession>A0A0H5R6Z5</accession>
<dbReference type="PANTHER" id="PTHR31986:SF7">
    <property type="entry name" value="REGULATOR OF DRUG SENSITIVITY 2"/>
    <property type="match status" value="1"/>
</dbReference>
<name>A0A0H5R6Z5_9EUKA</name>
<reference evidence="3" key="1">
    <citation type="submission" date="2015-04" db="EMBL/GenBank/DDBJ databases">
        <title>The genome sequence of the plant pathogenic Rhizarian Plasmodiophora brassicae reveals insights in its biotrophic life cycle and the origin of chitin synthesis.</title>
        <authorList>
            <person name="Schwelm A."/>
            <person name="Fogelqvist J."/>
            <person name="Knaust A."/>
            <person name="Julke S."/>
            <person name="Lilja T."/>
            <person name="Dhandapani V."/>
            <person name="Bonilla-Rosso G."/>
            <person name="Karlsson M."/>
            <person name="Shevchenko A."/>
            <person name="Choi S.R."/>
            <person name="Kim H.G."/>
            <person name="Park J.Y."/>
            <person name="Lim Y.P."/>
            <person name="Ludwig-Muller J."/>
            <person name="Dixelius C."/>
        </authorList>
    </citation>
    <scope>NUCLEOTIDE SEQUENCE</scope>
    <source>
        <tissue evidence="3">Potato root galls</tissue>
    </source>
</reference>
<feature type="compositionally biased region" description="Polar residues" evidence="1">
    <location>
        <begin position="381"/>
        <end position="410"/>
    </location>
</feature>
<feature type="region of interest" description="Disordered" evidence="1">
    <location>
        <begin position="338"/>
        <end position="416"/>
    </location>
</feature>